<organism evidence="2 3">
    <name type="scientific">Candidatus Kerfeldbacteria bacterium CG15_BIG_FIL_POST_REV_8_21_14_020_45_12</name>
    <dbReference type="NCBI Taxonomy" id="2014247"/>
    <lineage>
        <taxon>Bacteria</taxon>
        <taxon>Candidatus Kerfeldiibacteriota</taxon>
    </lineage>
</organism>
<evidence type="ECO:0000313" key="3">
    <source>
        <dbReference type="Proteomes" id="UP000230292"/>
    </source>
</evidence>
<comment type="caution">
    <text evidence="2">The sequence shown here is derived from an EMBL/GenBank/DDBJ whole genome shotgun (WGS) entry which is preliminary data.</text>
</comment>
<name>A0A2M7H552_9BACT</name>
<evidence type="ECO:0000256" key="1">
    <source>
        <dbReference type="SAM" id="Phobius"/>
    </source>
</evidence>
<dbReference type="EMBL" id="PFGC01000007">
    <property type="protein sequence ID" value="PIW37365.1"/>
    <property type="molecule type" value="Genomic_DNA"/>
</dbReference>
<keyword evidence="1" id="KW-1133">Transmembrane helix</keyword>
<accession>A0A2M7H552</accession>
<keyword evidence="1" id="KW-0812">Transmembrane</keyword>
<evidence type="ECO:0000313" key="2">
    <source>
        <dbReference type="EMBL" id="PIW37365.1"/>
    </source>
</evidence>
<dbReference type="Proteomes" id="UP000230292">
    <property type="component" value="Unassembled WGS sequence"/>
</dbReference>
<gene>
    <name evidence="2" type="ORF">COW24_00295</name>
</gene>
<keyword evidence="1" id="KW-0472">Membrane</keyword>
<sequence>MVGAAIGVTLATAACGLGALWFWSQRFRDFMEDWRAYRSGLPIPLGETYRNRRQITGEVVRVAQQRDGEVPQPDGSMAMRHVLTWFVRVNDKDIPFQGYVCAGHDPLSCDGTPEVGDTVRAHFVHSEFRGQEYWRPEKIVLMQRRMQAVP</sequence>
<proteinExistence type="predicted"/>
<reference evidence="2 3" key="1">
    <citation type="submission" date="2017-09" db="EMBL/GenBank/DDBJ databases">
        <title>Depth-based differentiation of microbial function through sediment-hosted aquifers and enrichment of novel symbionts in the deep terrestrial subsurface.</title>
        <authorList>
            <person name="Probst A.J."/>
            <person name="Ladd B."/>
            <person name="Jarett J.K."/>
            <person name="Geller-Mcgrath D.E."/>
            <person name="Sieber C.M."/>
            <person name="Emerson J.B."/>
            <person name="Anantharaman K."/>
            <person name="Thomas B.C."/>
            <person name="Malmstrom R."/>
            <person name="Stieglmeier M."/>
            <person name="Klingl A."/>
            <person name="Woyke T."/>
            <person name="Ryan C.M."/>
            <person name="Banfield J.F."/>
        </authorList>
    </citation>
    <scope>NUCLEOTIDE SEQUENCE [LARGE SCALE GENOMIC DNA]</scope>
    <source>
        <strain evidence="2">CG15_BIG_FIL_POST_REV_8_21_14_020_45_12</strain>
    </source>
</reference>
<dbReference type="AlphaFoldDB" id="A0A2M7H552"/>
<protein>
    <submittedName>
        <fullName evidence="2">Uncharacterized protein</fullName>
    </submittedName>
</protein>
<feature type="transmembrane region" description="Helical" evidence="1">
    <location>
        <begin position="6"/>
        <end position="23"/>
    </location>
</feature>